<dbReference type="PANTHER" id="PTHR46425">
    <property type="entry name" value="TRANSCRIPTION TERMINATION FACTOR RHO"/>
    <property type="match status" value="1"/>
</dbReference>
<dbReference type="EMBL" id="DUTP01000005">
    <property type="protein sequence ID" value="HHX99658.1"/>
    <property type="molecule type" value="Genomic_DNA"/>
</dbReference>
<dbReference type="InterPro" id="IPR036269">
    <property type="entry name" value="Rho_N_sf"/>
</dbReference>
<gene>
    <name evidence="3" type="ORF">GX533_03245</name>
</gene>
<dbReference type="GO" id="GO:0008186">
    <property type="term" value="F:ATP-dependent activity, acting on RNA"/>
    <property type="evidence" value="ECO:0007669"/>
    <property type="project" value="InterPro"/>
</dbReference>
<dbReference type="InterPro" id="IPR011112">
    <property type="entry name" value="Rho-like_N"/>
</dbReference>
<dbReference type="Proteomes" id="UP000576550">
    <property type="component" value="Unassembled WGS sequence"/>
</dbReference>
<evidence type="ECO:0000256" key="1">
    <source>
        <dbReference type="PROSITE-ProRule" id="PRU01203"/>
    </source>
</evidence>
<comment type="caution">
    <text evidence="3">The sequence shown here is derived from an EMBL/GenBank/DDBJ whole genome shotgun (WGS) entry which is preliminary data.</text>
</comment>
<dbReference type="InterPro" id="IPR011129">
    <property type="entry name" value="CSD"/>
</dbReference>
<dbReference type="PROSITE" id="PS51856">
    <property type="entry name" value="RHO_RNA_BD"/>
    <property type="match status" value="1"/>
</dbReference>
<dbReference type="InterPro" id="IPR012340">
    <property type="entry name" value="NA-bd_OB-fold"/>
</dbReference>
<evidence type="ECO:0000313" key="4">
    <source>
        <dbReference type="Proteomes" id="UP000576550"/>
    </source>
</evidence>
<dbReference type="GO" id="GO:0005524">
    <property type="term" value="F:ATP binding"/>
    <property type="evidence" value="ECO:0007669"/>
    <property type="project" value="InterPro"/>
</dbReference>
<comment type="similarity">
    <text evidence="1">Belongs to the Rho family.</text>
</comment>
<dbReference type="SUPFAM" id="SSF50249">
    <property type="entry name" value="Nucleic acid-binding proteins"/>
    <property type="match status" value="1"/>
</dbReference>
<dbReference type="GO" id="GO:0003723">
    <property type="term" value="F:RNA binding"/>
    <property type="evidence" value="ECO:0007669"/>
    <property type="project" value="UniProtKB-UniRule"/>
</dbReference>
<dbReference type="PANTHER" id="PTHR46425:SF1">
    <property type="entry name" value="TRANSCRIPTION TERMINATION FACTOR RHO"/>
    <property type="match status" value="1"/>
</dbReference>
<dbReference type="SMART" id="SM00357">
    <property type="entry name" value="CSP"/>
    <property type="match status" value="1"/>
</dbReference>
<protein>
    <submittedName>
        <fullName evidence="3">Transcription termination factor Rho</fullName>
    </submittedName>
</protein>
<dbReference type="InterPro" id="IPR011113">
    <property type="entry name" value="Rho_RNA-bd"/>
</dbReference>
<dbReference type="AlphaFoldDB" id="A0A832QGQ9"/>
<dbReference type="Pfam" id="PF07497">
    <property type="entry name" value="Rho_RNA_bind"/>
    <property type="match status" value="1"/>
</dbReference>
<feature type="domain" description="Rho RNA-BD" evidence="2">
    <location>
        <begin position="53"/>
        <end position="127"/>
    </location>
</feature>
<accession>A0A832QGQ9</accession>
<dbReference type="InterPro" id="IPR004665">
    <property type="entry name" value="Term_rho"/>
</dbReference>
<reference evidence="3 4" key="1">
    <citation type="journal article" date="2020" name="Biotechnol. Biofuels">
        <title>New insights from the biogas microbiome by comprehensive genome-resolved metagenomics of nearly 1600 species originating from multiple anaerobic digesters.</title>
        <authorList>
            <person name="Campanaro S."/>
            <person name="Treu L."/>
            <person name="Rodriguez-R L.M."/>
            <person name="Kovalovszki A."/>
            <person name="Ziels R.M."/>
            <person name="Maus I."/>
            <person name="Zhu X."/>
            <person name="Kougias P.G."/>
            <person name="Basile A."/>
            <person name="Luo G."/>
            <person name="Schluter A."/>
            <person name="Konstantinidis K.T."/>
            <person name="Angelidaki I."/>
        </authorList>
    </citation>
    <scope>NUCLEOTIDE SEQUENCE [LARGE SCALE GENOMIC DNA]</scope>
    <source>
        <strain evidence="3">AS05jafATM_89</strain>
    </source>
</reference>
<dbReference type="Gene3D" id="2.40.50.140">
    <property type="entry name" value="Nucleic acid-binding proteins"/>
    <property type="match status" value="1"/>
</dbReference>
<evidence type="ECO:0000259" key="2">
    <source>
        <dbReference type="PROSITE" id="PS51856"/>
    </source>
</evidence>
<proteinExistence type="inferred from homology"/>
<evidence type="ECO:0000313" key="3">
    <source>
        <dbReference type="EMBL" id="HHX99658.1"/>
    </source>
</evidence>
<dbReference type="CDD" id="cd04459">
    <property type="entry name" value="Rho_CSD"/>
    <property type="match status" value="1"/>
</dbReference>
<dbReference type="GO" id="GO:0006353">
    <property type="term" value="P:DNA-templated transcription termination"/>
    <property type="evidence" value="ECO:0007669"/>
    <property type="project" value="InterPro"/>
</dbReference>
<dbReference type="Pfam" id="PF07498">
    <property type="entry name" value="Rho_N"/>
    <property type="match status" value="1"/>
</dbReference>
<sequence length="141" mass="15687">MAKQKKTLKDYEAMTLAEVRAEAKALKLENFMELSKRDLTIAILKAQSETNGFVEVSGILEVMKDGSHGILRTEGLLPGDNDVYISGSQIQKFSLRTGDEVTGPARLPKDKEKYLSLLRVETVYSKPAAEAAKRPNFRKLT</sequence>
<keyword evidence="1" id="KW-0694">RNA-binding</keyword>
<dbReference type="SUPFAM" id="SSF68912">
    <property type="entry name" value="Rho N-terminal domain-like"/>
    <property type="match status" value="1"/>
</dbReference>
<name>A0A832QGQ9_9BACT</name>
<organism evidence="3 4">
    <name type="scientific">Candidatus Dojkabacteria bacterium</name>
    <dbReference type="NCBI Taxonomy" id="2099670"/>
    <lineage>
        <taxon>Bacteria</taxon>
        <taxon>Candidatus Dojkabacteria</taxon>
    </lineage>
</organism>
<dbReference type="SMART" id="SM00959">
    <property type="entry name" value="Rho_N"/>
    <property type="match status" value="1"/>
</dbReference>
<feature type="non-terminal residue" evidence="3">
    <location>
        <position position="141"/>
    </location>
</feature>